<dbReference type="EMBL" id="DXAM01000044">
    <property type="protein sequence ID" value="HJA03803.1"/>
    <property type="molecule type" value="Genomic_DNA"/>
</dbReference>
<keyword evidence="5" id="KW-0067">ATP-binding</keyword>
<proteinExistence type="inferred from homology"/>
<comment type="similarity">
    <text evidence="1">Belongs to the four-carbon acid sugar kinase family.</text>
</comment>
<evidence type="ECO:0000256" key="2">
    <source>
        <dbReference type="ARBA" id="ARBA00022679"/>
    </source>
</evidence>
<protein>
    <submittedName>
        <fullName evidence="10">Four-carbon acid sugar kinase family protein</fullName>
    </submittedName>
</protein>
<gene>
    <name evidence="10" type="ORF">H9800_02955</name>
</gene>
<evidence type="ECO:0000259" key="9">
    <source>
        <dbReference type="Pfam" id="PF17042"/>
    </source>
</evidence>
<evidence type="ECO:0000256" key="3">
    <source>
        <dbReference type="ARBA" id="ARBA00022741"/>
    </source>
</evidence>
<evidence type="ECO:0000259" key="8">
    <source>
        <dbReference type="Pfam" id="PF07005"/>
    </source>
</evidence>
<accession>A0A9D2H3F3</accession>
<dbReference type="InterPro" id="IPR031475">
    <property type="entry name" value="NBD_C"/>
</dbReference>
<keyword evidence="6" id="KW-0119">Carbohydrate metabolism</keyword>
<dbReference type="InterPro" id="IPR042213">
    <property type="entry name" value="NBD_C_sf"/>
</dbReference>
<keyword evidence="3" id="KW-0547">Nucleotide-binding</keyword>
<feature type="region of interest" description="Disordered" evidence="7">
    <location>
        <begin position="181"/>
        <end position="204"/>
    </location>
</feature>
<dbReference type="SUPFAM" id="SSF142764">
    <property type="entry name" value="YgbK-like"/>
    <property type="match status" value="1"/>
</dbReference>
<evidence type="ECO:0000256" key="7">
    <source>
        <dbReference type="SAM" id="MobiDB-lite"/>
    </source>
</evidence>
<evidence type="ECO:0000256" key="4">
    <source>
        <dbReference type="ARBA" id="ARBA00022777"/>
    </source>
</evidence>
<dbReference type="Pfam" id="PF07005">
    <property type="entry name" value="SBD_N"/>
    <property type="match status" value="1"/>
</dbReference>
<evidence type="ECO:0000256" key="5">
    <source>
        <dbReference type="ARBA" id="ARBA00022840"/>
    </source>
</evidence>
<dbReference type="Proteomes" id="UP000824220">
    <property type="component" value="Unassembled WGS sequence"/>
</dbReference>
<comment type="caution">
    <text evidence="10">The sequence shown here is derived from an EMBL/GenBank/DDBJ whole genome shotgun (WGS) entry which is preliminary data.</text>
</comment>
<reference evidence="10" key="1">
    <citation type="journal article" date="2021" name="PeerJ">
        <title>Extensive microbial diversity within the chicken gut microbiome revealed by metagenomics and culture.</title>
        <authorList>
            <person name="Gilroy R."/>
            <person name="Ravi A."/>
            <person name="Getino M."/>
            <person name="Pursley I."/>
            <person name="Horton D.L."/>
            <person name="Alikhan N.F."/>
            <person name="Baker D."/>
            <person name="Gharbi K."/>
            <person name="Hall N."/>
            <person name="Watson M."/>
            <person name="Adriaenssens E.M."/>
            <person name="Foster-Nyarko E."/>
            <person name="Jarju S."/>
            <person name="Secka A."/>
            <person name="Antonio M."/>
            <person name="Oren A."/>
            <person name="Chaudhuri R.R."/>
            <person name="La Ragione R."/>
            <person name="Hildebrand F."/>
            <person name="Pallen M.J."/>
        </authorList>
    </citation>
    <scope>NUCLEOTIDE SEQUENCE</scope>
    <source>
        <strain evidence="10">ChiHjej8B7-3636</strain>
    </source>
</reference>
<feature type="domain" description="Four-carbon acid sugar kinase N-terminal" evidence="8">
    <location>
        <begin position="7"/>
        <end position="260"/>
    </location>
</feature>
<dbReference type="InterPro" id="IPR037051">
    <property type="entry name" value="4-carb_acid_sugar_kinase_N_sf"/>
</dbReference>
<dbReference type="Pfam" id="PF17042">
    <property type="entry name" value="NBD_C"/>
    <property type="match status" value="1"/>
</dbReference>
<dbReference type="Gene3D" id="3.40.50.10840">
    <property type="entry name" value="Putative sugar-binding, N-terminal domain"/>
    <property type="match status" value="1"/>
</dbReference>
<keyword evidence="4 10" id="KW-0418">Kinase</keyword>
<dbReference type="GO" id="GO:0005524">
    <property type="term" value="F:ATP binding"/>
    <property type="evidence" value="ECO:0007669"/>
    <property type="project" value="UniProtKB-KW"/>
</dbReference>
<keyword evidence="2" id="KW-0808">Transferase</keyword>
<dbReference type="AlphaFoldDB" id="A0A9D2H3F3"/>
<name>A0A9D2H3F3_9MICO</name>
<dbReference type="InterPro" id="IPR010737">
    <property type="entry name" value="4-carb_acid_sugar_kinase_N"/>
</dbReference>
<reference evidence="10" key="2">
    <citation type="submission" date="2021-04" db="EMBL/GenBank/DDBJ databases">
        <authorList>
            <person name="Gilroy R."/>
        </authorList>
    </citation>
    <scope>NUCLEOTIDE SEQUENCE</scope>
    <source>
        <strain evidence="10">ChiHjej8B7-3636</strain>
    </source>
</reference>
<organism evidence="10 11">
    <name type="scientific">Candidatus Microbacterium stercoravium</name>
    <dbReference type="NCBI Taxonomy" id="2838697"/>
    <lineage>
        <taxon>Bacteria</taxon>
        <taxon>Bacillati</taxon>
        <taxon>Actinomycetota</taxon>
        <taxon>Actinomycetes</taxon>
        <taxon>Micrococcales</taxon>
        <taxon>Microbacteriaceae</taxon>
        <taxon>Microbacterium</taxon>
    </lineage>
</organism>
<evidence type="ECO:0000256" key="1">
    <source>
        <dbReference type="ARBA" id="ARBA00005715"/>
    </source>
</evidence>
<feature type="domain" description="Four-carbon acid sugar kinase nucleotide binding" evidence="9">
    <location>
        <begin position="283"/>
        <end position="432"/>
    </location>
</feature>
<evidence type="ECO:0000313" key="10">
    <source>
        <dbReference type="EMBL" id="HJA03803.1"/>
    </source>
</evidence>
<dbReference type="Gene3D" id="3.40.980.20">
    <property type="entry name" value="Four-carbon acid sugar kinase, nucleotide binding domain"/>
    <property type="match status" value="1"/>
</dbReference>
<dbReference type="GO" id="GO:0016301">
    <property type="term" value="F:kinase activity"/>
    <property type="evidence" value="ECO:0007669"/>
    <property type="project" value="UniProtKB-KW"/>
</dbReference>
<evidence type="ECO:0000313" key="11">
    <source>
        <dbReference type="Proteomes" id="UP000824220"/>
    </source>
</evidence>
<evidence type="ECO:0000256" key="6">
    <source>
        <dbReference type="ARBA" id="ARBA00023277"/>
    </source>
</evidence>
<sequence>MSDVRVAFYGDDFTGSVDVLLQFARRGQRARLFVGRPSPEALADAARTNDAVGIAGIARSLATAEIADEVGPAFDLLLTLAPHVLQYKACSTADSSPEIGSIGRVLEIARDRVPGPAPILFAQPDFGRYTAFGHHFAAEQGTVYRLDRQPTMSQHPSTPMRESDLARHLSEQTDLAIDSIPFTSYDSPAEPHRHAADGDETSPVGRVSAGASLAERLQSTDAAGVVLDALDDDHLRVIGEAVASLGRTVFAIGSGGLSHAIAIAHPRQADPIPVRGHETGPVLAVSGSRSAQTRRQADAARAAGWLVRPLSLGADAHLDDVLEALSAGRSVVLTSDDADASLLPADQLLPAISAACARAVDAALRAGATRRIIVCGGDTSSRVATQLGVASLSIAANPWDNVVLLTAHAADPAIDGAELLLKGGQVGDDDLFEAVRDN</sequence>